<dbReference type="AlphaFoldDB" id="A0A975SNM6"/>
<feature type="domain" description="Dinitrogenase iron-molybdenum cofactor biosynthesis" evidence="1">
    <location>
        <begin position="24"/>
        <end position="111"/>
    </location>
</feature>
<dbReference type="EMBL" id="CP064782">
    <property type="protein sequence ID" value="QWT49160.1"/>
    <property type="molecule type" value="Genomic_DNA"/>
</dbReference>
<accession>A0A975SNM6</accession>
<evidence type="ECO:0000259" key="1">
    <source>
        <dbReference type="Pfam" id="PF02579"/>
    </source>
</evidence>
<reference evidence="2" key="1">
    <citation type="submission" date="2020-11" db="EMBL/GenBank/DDBJ databases">
        <title>Azospira inquinata sp. nov.</title>
        <authorList>
            <person name="Moe W.M."/>
            <person name="Mikes M.C."/>
        </authorList>
    </citation>
    <scope>NUCLEOTIDE SEQUENCE</scope>
    <source>
        <strain evidence="2">Azo-3</strain>
    </source>
</reference>
<gene>
    <name evidence="2" type="ORF">Azoinq_00630</name>
</gene>
<sequence>MAAPLPQSYNPRARYIAVASQNRRTVTGHAGRCRRFTLFELGAPQPVGELELAPEAVLHEAALGPEHPLGQAVALIAASMGDGVRRRLAQFGIEAYLTEEADPARAVAQYLAGHASAPTRPTDCHCDHGAGHGALTPSQGD</sequence>
<keyword evidence="3" id="KW-1185">Reference proteome</keyword>
<name>A0A975SNM6_9RHOO</name>
<dbReference type="InterPro" id="IPR003731">
    <property type="entry name" value="Di-Nase_FeMo-co_biosynth"/>
</dbReference>
<evidence type="ECO:0000313" key="3">
    <source>
        <dbReference type="Proteomes" id="UP000683428"/>
    </source>
</evidence>
<organism evidence="2 3">
    <name type="scientific">Azospira inquinata</name>
    <dbReference type="NCBI Taxonomy" id="2785627"/>
    <lineage>
        <taxon>Bacteria</taxon>
        <taxon>Pseudomonadati</taxon>
        <taxon>Pseudomonadota</taxon>
        <taxon>Betaproteobacteria</taxon>
        <taxon>Rhodocyclales</taxon>
        <taxon>Rhodocyclaceae</taxon>
        <taxon>Azospira</taxon>
    </lineage>
</organism>
<dbReference type="KEGG" id="aiq:Azoinq_00630"/>
<evidence type="ECO:0000313" key="2">
    <source>
        <dbReference type="EMBL" id="QWT49160.1"/>
    </source>
</evidence>
<proteinExistence type="predicted"/>
<dbReference type="Proteomes" id="UP000683428">
    <property type="component" value="Chromosome"/>
</dbReference>
<dbReference type="RefSeq" id="WP_216127929.1">
    <property type="nucleotide sequence ID" value="NZ_CP064782.1"/>
</dbReference>
<protein>
    <submittedName>
        <fullName evidence="2">Nitrogen fixation protein</fullName>
    </submittedName>
</protein>
<dbReference type="Pfam" id="PF02579">
    <property type="entry name" value="Nitro_FeMo-Co"/>
    <property type="match status" value="1"/>
</dbReference>